<comment type="caution">
    <text evidence="1">The sequence shown here is derived from an EMBL/GenBank/DDBJ whole genome shotgun (WGS) entry which is preliminary data.</text>
</comment>
<proteinExistence type="predicted"/>
<gene>
    <name evidence="1" type="ORF">SE17_10605</name>
</gene>
<evidence type="ECO:0000313" key="1">
    <source>
        <dbReference type="EMBL" id="KPV53267.1"/>
    </source>
</evidence>
<protein>
    <submittedName>
        <fullName evidence="1">Uncharacterized protein</fullName>
    </submittedName>
</protein>
<reference evidence="1 2" key="1">
    <citation type="submission" date="2015-09" db="EMBL/GenBank/DDBJ databases">
        <title>Draft genome sequence of Kouleothrix aurantiaca JCM 19913.</title>
        <authorList>
            <person name="Hemp J."/>
        </authorList>
    </citation>
    <scope>NUCLEOTIDE SEQUENCE [LARGE SCALE GENOMIC DNA]</scope>
    <source>
        <strain evidence="1 2">COM-B</strain>
    </source>
</reference>
<sequence>MPHDKQLLGLCWFSMVAMLQPEFESDMLVPVMDGFNPQTVIKFSGMIKSGDVPRAAGLESNLSFRNTQNILGEALYADSKFSIFTQVADIVSYLRHIADWSREGLTMTDFKRQLLHISGMLTPALIREEIVALNGSRPVRDNSQPNEI</sequence>
<dbReference type="AlphaFoldDB" id="A0A0P9D2N1"/>
<dbReference type="EMBL" id="LJCR01000297">
    <property type="protein sequence ID" value="KPV53267.1"/>
    <property type="molecule type" value="Genomic_DNA"/>
</dbReference>
<organism evidence="1 2">
    <name type="scientific">Kouleothrix aurantiaca</name>
    <dbReference type="NCBI Taxonomy" id="186479"/>
    <lineage>
        <taxon>Bacteria</taxon>
        <taxon>Bacillati</taxon>
        <taxon>Chloroflexota</taxon>
        <taxon>Chloroflexia</taxon>
        <taxon>Chloroflexales</taxon>
        <taxon>Roseiflexineae</taxon>
        <taxon>Roseiflexaceae</taxon>
        <taxon>Kouleothrix</taxon>
    </lineage>
</organism>
<keyword evidence="2" id="KW-1185">Reference proteome</keyword>
<name>A0A0P9D2N1_9CHLR</name>
<evidence type="ECO:0000313" key="2">
    <source>
        <dbReference type="Proteomes" id="UP000050509"/>
    </source>
</evidence>
<accession>A0A0P9D2N1</accession>
<dbReference type="Proteomes" id="UP000050509">
    <property type="component" value="Unassembled WGS sequence"/>
</dbReference>